<feature type="domain" description="SnoaL-like" evidence="2">
    <location>
        <begin position="25"/>
        <end position="155"/>
    </location>
</feature>
<keyword evidence="4" id="KW-1185">Reference proteome</keyword>
<dbReference type="InterPro" id="IPR032710">
    <property type="entry name" value="NTF2-like_dom_sf"/>
</dbReference>
<dbReference type="Pfam" id="PF13577">
    <property type="entry name" value="SnoaL_4"/>
    <property type="match status" value="1"/>
</dbReference>
<dbReference type="RefSeq" id="WP_253671127.1">
    <property type="nucleotide sequence ID" value="NZ_JAMTCP010000025.1"/>
</dbReference>
<evidence type="ECO:0000313" key="4">
    <source>
        <dbReference type="Proteomes" id="UP001205311"/>
    </source>
</evidence>
<reference evidence="3 4" key="1">
    <citation type="submission" date="2022-06" db="EMBL/GenBank/DDBJ databases">
        <title>Genomic Encyclopedia of Archaeal and Bacterial Type Strains, Phase II (KMG-II): from individual species to whole genera.</title>
        <authorList>
            <person name="Goeker M."/>
        </authorList>
    </citation>
    <scope>NUCLEOTIDE SEQUENCE [LARGE SCALE GENOMIC DNA]</scope>
    <source>
        <strain evidence="3 4">DSM 40477</strain>
    </source>
</reference>
<accession>A0ABT1HXM4</accession>
<dbReference type="SUPFAM" id="SSF54427">
    <property type="entry name" value="NTF2-like"/>
    <property type="match status" value="1"/>
</dbReference>
<name>A0ABT1HXM4_STRSD</name>
<protein>
    <submittedName>
        <fullName evidence="3">SnoaL-like domain-containing protein</fullName>
    </submittedName>
</protein>
<dbReference type="Proteomes" id="UP001205311">
    <property type="component" value="Unassembled WGS sequence"/>
</dbReference>
<evidence type="ECO:0000259" key="2">
    <source>
        <dbReference type="Pfam" id="PF13577"/>
    </source>
</evidence>
<dbReference type="InterPro" id="IPR037401">
    <property type="entry name" value="SnoaL-like"/>
</dbReference>
<gene>
    <name evidence="3" type="ORF">LX15_003977</name>
</gene>
<feature type="region of interest" description="Disordered" evidence="1">
    <location>
        <begin position="1"/>
        <end position="21"/>
    </location>
</feature>
<sequence>MTSASTAASGETVPAETVPPETVSAEVYQELLRFYSRQMQLMDDGAADDWAATFTEDGVFEQNVVPEPWRGRREIATRMRAAAARVAASQLTRRHWIGMVSAQPRGGHGADEVATRYYAVVFDTPRGGTATVHLSTLAEDVLVRAHGSWLVAHRRVLHDGTAWPPRFEPAADPR</sequence>
<proteinExistence type="predicted"/>
<dbReference type="EMBL" id="JAMTCP010000025">
    <property type="protein sequence ID" value="MCP2260264.1"/>
    <property type="molecule type" value="Genomic_DNA"/>
</dbReference>
<evidence type="ECO:0000256" key="1">
    <source>
        <dbReference type="SAM" id="MobiDB-lite"/>
    </source>
</evidence>
<evidence type="ECO:0000313" key="3">
    <source>
        <dbReference type="EMBL" id="MCP2260264.1"/>
    </source>
</evidence>
<comment type="caution">
    <text evidence="3">The sequence shown here is derived from an EMBL/GenBank/DDBJ whole genome shotgun (WGS) entry which is preliminary data.</text>
</comment>
<organism evidence="3 4">
    <name type="scientific">Streptoalloteichus tenebrarius (strain ATCC 17920 / DSM 40477 / JCM 4838 / CBS 697.72 / NBRC 16177 / NCIMB 11028 / NRRL B-12390 / A12253. 1 / ISP 5477)</name>
    <name type="common">Streptomyces tenebrarius</name>
    <dbReference type="NCBI Taxonomy" id="1933"/>
    <lineage>
        <taxon>Bacteria</taxon>
        <taxon>Bacillati</taxon>
        <taxon>Actinomycetota</taxon>
        <taxon>Actinomycetes</taxon>
        <taxon>Pseudonocardiales</taxon>
        <taxon>Pseudonocardiaceae</taxon>
        <taxon>Streptoalloteichus</taxon>
    </lineage>
</organism>
<dbReference type="Gene3D" id="3.10.450.50">
    <property type="match status" value="1"/>
</dbReference>